<organism evidence="2 3">
    <name type="scientific">Hirsutella minnesotensis 3608</name>
    <dbReference type="NCBI Taxonomy" id="1043627"/>
    <lineage>
        <taxon>Eukaryota</taxon>
        <taxon>Fungi</taxon>
        <taxon>Dikarya</taxon>
        <taxon>Ascomycota</taxon>
        <taxon>Pezizomycotina</taxon>
        <taxon>Sordariomycetes</taxon>
        <taxon>Hypocreomycetidae</taxon>
        <taxon>Hypocreales</taxon>
        <taxon>Ophiocordycipitaceae</taxon>
        <taxon>Hirsutella</taxon>
    </lineage>
</organism>
<sequence length="100" mass="10814">MPDSFPPSPDDRPPCSPGDMGGGDDGDSTGAEAQAKRKGWSPVLDWPTSAPNRLGSRERSTASSKSRMQRSEAVSIRWHIAHRGRWIGRDALAQTKGRTA</sequence>
<accession>A0A0F7ZVB3</accession>
<evidence type="ECO:0000313" key="2">
    <source>
        <dbReference type="EMBL" id="KJZ76313.1"/>
    </source>
</evidence>
<evidence type="ECO:0000313" key="3">
    <source>
        <dbReference type="Proteomes" id="UP000054481"/>
    </source>
</evidence>
<dbReference type="EMBL" id="KQ030512">
    <property type="protein sequence ID" value="KJZ76313.1"/>
    <property type="molecule type" value="Genomic_DNA"/>
</dbReference>
<gene>
    <name evidence="2" type="ORF">HIM_04395</name>
</gene>
<proteinExistence type="predicted"/>
<reference evidence="2 3" key="1">
    <citation type="journal article" date="2014" name="Genome Biol. Evol.">
        <title>Comparative genomics and transcriptomics analyses reveal divergent lifestyle features of nematode endoparasitic fungus Hirsutella minnesotensis.</title>
        <authorList>
            <person name="Lai Y."/>
            <person name="Liu K."/>
            <person name="Zhang X."/>
            <person name="Zhang X."/>
            <person name="Li K."/>
            <person name="Wang N."/>
            <person name="Shu C."/>
            <person name="Wu Y."/>
            <person name="Wang C."/>
            <person name="Bushley K.E."/>
            <person name="Xiang M."/>
            <person name="Liu X."/>
        </authorList>
    </citation>
    <scope>NUCLEOTIDE SEQUENCE [LARGE SCALE GENOMIC DNA]</scope>
    <source>
        <strain evidence="2 3">3608</strain>
    </source>
</reference>
<keyword evidence="3" id="KW-1185">Reference proteome</keyword>
<name>A0A0F7ZVB3_9HYPO</name>
<evidence type="ECO:0000256" key="1">
    <source>
        <dbReference type="SAM" id="MobiDB-lite"/>
    </source>
</evidence>
<dbReference type="Proteomes" id="UP000054481">
    <property type="component" value="Unassembled WGS sequence"/>
</dbReference>
<feature type="region of interest" description="Disordered" evidence="1">
    <location>
        <begin position="1"/>
        <end position="73"/>
    </location>
</feature>
<dbReference type="AlphaFoldDB" id="A0A0F7ZVB3"/>
<protein>
    <submittedName>
        <fullName evidence="2">Uncharacterized protein</fullName>
    </submittedName>
</protein>